<dbReference type="PANTHER" id="PTHR36102">
    <property type="entry name" value="CHROMOSOME 10, WHOLE GENOME SHOTGUN SEQUENCE"/>
    <property type="match status" value="1"/>
</dbReference>
<dbReference type="Pfam" id="PF11001">
    <property type="entry name" value="AFUB_07903_YDR124W_hel"/>
    <property type="match status" value="1"/>
</dbReference>
<name>A0A9W9W2T4_9EURO</name>
<organism evidence="3 4">
    <name type="scientific">Penicillium cosmopolitanum</name>
    <dbReference type="NCBI Taxonomy" id="1131564"/>
    <lineage>
        <taxon>Eukaryota</taxon>
        <taxon>Fungi</taxon>
        <taxon>Dikarya</taxon>
        <taxon>Ascomycota</taxon>
        <taxon>Pezizomycotina</taxon>
        <taxon>Eurotiomycetes</taxon>
        <taxon>Eurotiomycetidae</taxon>
        <taxon>Eurotiales</taxon>
        <taxon>Aspergillaceae</taxon>
        <taxon>Penicillium</taxon>
    </lineage>
</organism>
<dbReference type="PANTHER" id="PTHR36102:SF5">
    <property type="entry name" value="YDR124W-LIKE HELICAL BUNDLE DOMAIN-CONTAINING PROTEIN"/>
    <property type="match status" value="1"/>
</dbReference>
<evidence type="ECO:0000313" key="3">
    <source>
        <dbReference type="EMBL" id="KAJ5397640.1"/>
    </source>
</evidence>
<evidence type="ECO:0000256" key="1">
    <source>
        <dbReference type="SAM" id="MobiDB-lite"/>
    </source>
</evidence>
<dbReference type="AlphaFoldDB" id="A0A9W9W2T4"/>
<feature type="domain" description="Subtelomeric hrmA-associated cluster protein AFUB-079030/YDR124W-like helical bundle" evidence="2">
    <location>
        <begin position="108"/>
        <end position="243"/>
    </location>
</feature>
<dbReference type="RefSeq" id="XP_056489692.1">
    <property type="nucleotide sequence ID" value="XM_056630390.1"/>
</dbReference>
<protein>
    <recommendedName>
        <fullName evidence="2">Subtelomeric hrmA-associated cluster protein AFUB-079030/YDR124W-like helical bundle domain-containing protein</fullName>
    </recommendedName>
</protein>
<feature type="region of interest" description="Disordered" evidence="1">
    <location>
        <begin position="398"/>
        <end position="445"/>
    </location>
</feature>
<sequence length="445" mass="49126">MAPQSSCHIPFAHYALIYIDSAGKLGCEESASITEQNMTLFSPDVRQTFLETLGEKIGLHQPLSGGISAQSPPPPRQCPASMNHSRLADDSDSDDYPPAGNETTSIRVGDATKLMNYYEGALKHFQQLNCRMVAKAFIKFIEPRKQVRHPYNGGKPPAGSAPGTTGDPEKTKPEWWPPGVMHKEPDHLRKEYRIELLLHIIRKLGGFGITSDKLKEVASDTKRSLKHPSHVDIILEVLRVRKMEERWERGEVDANTLVYVMNRGPSPKGDEEEESNDGPVSVLDIEHLEDGLLTPSSSEQTAPLTTPIDAMGLPPSLSAWQLLPRRASHLREPRSTPVTAEMISPHDVSVFAYSSQPSYPSSTPDQHWSTPTFRQDIFSPVGYNAPVTTQPSMPYNMAMAPPTHSMHGLPSHEQPPMDPISRSLPFRTGSLGHPHPHGSPLAHLS</sequence>
<dbReference type="InterPro" id="IPR047092">
    <property type="entry name" value="AFUB_07903/YDR124W-like_hel"/>
</dbReference>
<accession>A0A9W9W2T4</accession>
<reference evidence="3" key="1">
    <citation type="submission" date="2022-12" db="EMBL/GenBank/DDBJ databases">
        <authorList>
            <person name="Petersen C."/>
        </authorList>
    </citation>
    <scope>NUCLEOTIDE SEQUENCE</scope>
    <source>
        <strain evidence="3">IBT 29677</strain>
    </source>
</reference>
<feature type="region of interest" description="Disordered" evidence="1">
    <location>
        <begin position="148"/>
        <end position="182"/>
    </location>
</feature>
<dbReference type="Proteomes" id="UP001147747">
    <property type="component" value="Unassembled WGS sequence"/>
</dbReference>
<dbReference type="InterPro" id="IPR021264">
    <property type="entry name" value="AFUB_079030/YDR124W-like"/>
</dbReference>
<reference evidence="3" key="2">
    <citation type="journal article" date="2023" name="IMA Fungus">
        <title>Comparative genomic study of the Penicillium genus elucidates a diverse pangenome and 15 lateral gene transfer events.</title>
        <authorList>
            <person name="Petersen C."/>
            <person name="Sorensen T."/>
            <person name="Nielsen M.R."/>
            <person name="Sondergaard T.E."/>
            <person name="Sorensen J.L."/>
            <person name="Fitzpatrick D.A."/>
            <person name="Frisvad J.C."/>
            <person name="Nielsen K.L."/>
        </authorList>
    </citation>
    <scope>NUCLEOTIDE SEQUENCE</scope>
    <source>
        <strain evidence="3">IBT 29677</strain>
    </source>
</reference>
<keyword evidence="4" id="KW-1185">Reference proteome</keyword>
<evidence type="ECO:0000313" key="4">
    <source>
        <dbReference type="Proteomes" id="UP001147747"/>
    </source>
</evidence>
<proteinExistence type="predicted"/>
<dbReference type="EMBL" id="JAPZBU010000006">
    <property type="protein sequence ID" value="KAJ5397640.1"/>
    <property type="molecule type" value="Genomic_DNA"/>
</dbReference>
<dbReference type="GeneID" id="81369370"/>
<feature type="region of interest" description="Disordered" evidence="1">
    <location>
        <begin position="61"/>
        <end position="104"/>
    </location>
</feature>
<dbReference type="OrthoDB" id="5338458at2759"/>
<evidence type="ECO:0000259" key="2">
    <source>
        <dbReference type="Pfam" id="PF11001"/>
    </source>
</evidence>
<comment type="caution">
    <text evidence="3">The sequence shown here is derived from an EMBL/GenBank/DDBJ whole genome shotgun (WGS) entry which is preliminary data.</text>
</comment>
<gene>
    <name evidence="3" type="ORF">N7509_005753</name>
</gene>